<name>A0A9P5THC7_GYMJU</name>
<dbReference type="Proteomes" id="UP000724874">
    <property type="component" value="Unassembled WGS sequence"/>
</dbReference>
<dbReference type="AlphaFoldDB" id="A0A9P5THC7"/>
<evidence type="ECO:0000313" key="2">
    <source>
        <dbReference type="Proteomes" id="UP000724874"/>
    </source>
</evidence>
<reference evidence="1" key="1">
    <citation type="submission" date="2020-11" db="EMBL/GenBank/DDBJ databases">
        <authorList>
            <consortium name="DOE Joint Genome Institute"/>
            <person name="Ahrendt S."/>
            <person name="Riley R."/>
            <person name="Andreopoulos W."/>
            <person name="LaButti K."/>
            <person name="Pangilinan J."/>
            <person name="Ruiz-duenas F.J."/>
            <person name="Barrasa J.M."/>
            <person name="Sanchez-Garcia M."/>
            <person name="Camarero S."/>
            <person name="Miyauchi S."/>
            <person name="Serrano A."/>
            <person name="Linde D."/>
            <person name="Babiker R."/>
            <person name="Drula E."/>
            <person name="Ayuso-Fernandez I."/>
            <person name="Pacheco R."/>
            <person name="Padilla G."/>
            <person name="Ferreira P."/>
            <person name="Barriuso J."/>
            <person name="Kellner H."/>
            <person name="Castanera R."/>
            <person name="Alfaro M."/>
            <person name="Ramirez L."/>
            <person name="Pisabarro A.G."/>
            <person name="Kuo A."/>
            <person name="Tritt A."/>
            <person name="Lipzen A."/>
            <person name="He G."/>
            <person name="Yan M."/>
            <person name="Ng V."/>
            <person name="Cullen D."/>
            <person name="Martin F."/>
            <person name="Rosso M.-N."/>
            <person name="Henrissat B."/>
            <person name="Hibbett D."/>
            <person name="Martinez A.T."/>
            <person name="Grigoriev I.V."/>
        </authorList>
    </citation>
    <scope>NUCLEOTIDE SEQUENCE</scope>
    <source>
        <strain evidence="1">AH 44721</strain>
    </source>
</reference>
<organism evidence="1 2">
    <name type="scientific">Gymnopilus junonius</name>
    <name type="common">Spectacular rustgill mushroom</name>
    <name type="synonym">Gymnopilus spectabilis subsp. junonius</name>
    <dbReference type="NCBI Taxonomy" id="109634"/>
    <lineage>
        <taxon>Eukaryota</taxon>
        <taxon>Fungi</taxon>
        <taxon>Dikarya</taxon>
        <taxon>Basidiomycota</taxon>
        <taxon>Agaricomycotina</taxon>
        <taxon>Agaricomycetes</taxon>
        <taxon>Agaricomycetidae</taxon>
        <taxon>Agaricales</taxon>
        <taxon>Agaricineae</taxon>
        <taxon>Hymenogastraceae</taxon>
        <taxon>Gymnopilus</taxon>
    </lineage>
</organism>
<keyword evidence="2" id="KW-1185">Reference proteome</keyword>
<gene>
    <name evidence="1" type="ORF">CPB84DRAFT_1794725</name>
</gene>
<protein>
    <submittedName>
        <fullName evidence="1">Uncharacterized protein</fullName>
    </submittedName>
</protein>
<dbReference type="EMBL" id="JADNYJ010000166">
    <property type="protein sequence ID" value="KAF8877749.1"/>
    <property type="molecule type" value="Genomic_DNA"/>
</dbReference>
<comment type="caution">
    <text evidence="1">The sequence shown here is derived from an EMBL/GenBank/DDBJ whole genome shotgun (WGS) entry which is preliminary data.</text>
</comment>
<sequence length="257" mass="29483">MVTLASVFGAQVSGIDKYVENFDFSRCIDVKDNTKEDYLHVGLAPAYGELTSKTIKSMDEQLKLMIRLHNGGLLSWDDITSTFESREPNTVERYDSPVQRENKFIKPSRLNFFKVDGSPDPVVVREVHTWFTKFIGDSDVLRSTQINIDVLGAIVAQTGATITSFETFFYGHEHHEKRLVDVGVLRFPDFEHPYFQIYRIKLEAWSCCERYIFVQEDSNGINGEYTASTYRPTKSAYDSIIGKRREDAIKEAEDIFS</sequence>
<accession>A0A9P5THC7</accession>
<proteinExistence type="predicted"/>
<evidence type="ECO:0000313" key="1">
    <source>
        <dbReference type="EMBL" id="KAF8877749.1"/>
    </source>
</evidence>
<dbReference type="OrthoDB" id="2735833at2759"/>